<dbReference type="InterPro" id="IPR004331">
    <property type="entry name" value="SPX_dom"/>
</dbReference>
<dbReference type="Pfam" id="PF02656">
    <property type="entry name" value="DUF202"/>
    <property type="match status" value="1"/>
</dbReference>
<feature type="domain" description="SPX" evidence="8">
    <location>
        <begin position="1"/>
        <end position="169"/>
    </location>
</feature>
<evidence type="ECO:0000259" key="8">
    <source>
        <dbReference type="PROSITE" id="PS51382"/>
    </source>
</evidence>
<keyword evidence="3 7" id="KW-0812">Transmembrane</keyword>
<dbReference type="RefSeq" id="XP_033531783.1">
    <property type="nucleotide sequence ID" value="XM_033680017.1"/>
</dbReference>
<evidence type="ECO:0000256" key="4">
    <source>
        <dbReference type="ARBA" id="ARBA00022989"/>
    </source>
</evidence>
<evidence type="ECO:0000256" key="3">
    <source>
        <dbReference type="ARBA" id="ARBA00022692"/>
    </source>
</evidence>
<feature type="region of interest" description="Disordered" evidence="6">
    <location>
        <begin position="540"/>
        <end position="620"/>
    </location>
</feature>
<dbReference type="Pfam" id="PF09359">
    <property type="entry name" value="VTC"/>
    <property type="match status" value="1"/>
</dbReference>
<dbReference type="Proteomes" id="UP000504638">
    <property type="component" value="Unplaced"/>
</dbReference>
<reference evidence="11" key="2">
    <citation type="submission" date="2020-04" db="EMBL/GenBank/DDBJ databases">
        <authorList>
            <consortium name="NCBI Genome Project"/>
        </authorList>
    </citation>
    <scope>NUCLEOTIDE SEQUENCE</scope>
    <source>
        <strain evidence="11">CBS 781.70</strain>
    </source>
</reference>
<name>A0A6G1FWS4_9PEZI</name>
<keyword evidence="10" id="KW-1185">Reference proteome</keyword>
<evidence type="ECO:0000256" key="1">
    <source>
        <dbReference type="ARBA" id="ARBA00004128"/>
    </source>
</evidence>
<dbReference type="PANTHER" id="PTHR46140">
    <property type="entry name" value="VACUOLAR TRANSPORTER CHAPERONE 1-RELATED"/>
    <property type="match status" value="1"/>
</dbReference>
<evidence type="ECO:0000313" key="9">
    <source>
        <dbReference type="EMBL" id="KAF1810152.1"/>
    </source>
</evidence>
<feature type="region of interest" description="Disordered" evidence="6">
    <location>
        <begin position="30"/>
        <end position="51"/>
    </location>
</feature>
<keyword evidence="5 7" id="KW-0472">Membrane</keyword>
<keyword evidence="2" id="KW-0926">Vacuole</keyword>
<sequence length="802" mass="91702">MRFGRQLRSQTYKPWEDKYIDYDKLKKLLKEPGSDVGSDNEDDGKWTDQDEEDFVEELVNVQLEKVNTFSTEISQNLKDRSAKCEERLYPLGWVSKGEHHAEPGREDKGKVPEEERKDILEDVLKELDSITNELSELEKYARINYTGFLKAVKKHDRKRGQSYRVRPLLQVRLSALPFYTEDYSSLLYHLSVLYSFIRESLEGKAAGGVQSADEQVGGQSSQSYKFWVHPDNLLEVKTIILRRLPVLIYNPQTSKVADGAKNDPTLTSVYFDNPKFSLYSSKISQENGPASLRLRWYGHLADKPDIFVEKKIMRDNNTSEETRFRIKEKYVQPFISGEYHMEKSIDRLKQRVGDDSEQVTQLEHSVEEIQSFIKEQSLQPVLRANYSRTAYEVPGDHRIRISLDTDLSFIREDAIDHDRPCRDPSDWHRGDIDANQMEYPFSQIRKGEIDRFPFAVLEIKIKGGQKYEWLNDLMDSHLVTSAPRFSKFVHGVALLFEDYVNTFPFWLSALETDIRRDPQEAFHEALKRRQREAENEHAIGSLFGPGRSPSAFQPGTISPASSIPKSTPTKVHPSSSAISHTSLAQMTRAAAAENAGPDRAFTIDEADSDDEDRAPGDGHGRRFMHFLVPSFSTSKYARWQRRREKQPRLPPGVSQPEVWLKDKGPVQVEAKVWLANQRTFIKWQNVSVLLASLSLGLYNAAGESNTVARALAIVYTLLAVFAGVWGWAVYQYRSLLIYNRSGKDLDVVWGPMVVCFGLAAALLLNFGLKYRNLADNNNPDQNNSTLLLQPILQHSSLLNQEL</sequence>
<dbReference type="FunFam" id="3.20.100.30:FF:000002">
    <property type="entry name" value="Vacuolar transporter chaperone"/>
    <property type="match status" value="1"/>
</dbReference>
<protein>
    <submittedName>
        <fullName evidence="9 11">SPX-domain-containing protein</fullName>
    </submittedName>
</protein>
<keyword evidence="4 7" id="KW-1133">Transmembrane helix</keyword>
<dbReference type="Gene3D" id="3.20.100.30">
    <property type="entry name" value="VTC, catalytic tunnel domain"/>
    <property type="match status" value="1"/>
</dbReference>
<dbReference type="InterPro" id="IPR018966">
    <property type="entry name" value="VTC_domain"/>
</dbReference>
<gene>
    <name evidence="9 11" type="ORF">P152DRAFT_460942</name>
</gene>
<dbReference type="GO" id="GO:0006799">
    <property type="term" value="P:polyphosphate biosynthetic process"/>
    <property type="evidence" value="ECO:0007669"/>
    <property type="project" value="UniProtKB-ARBA"/>
</dbReference>
<dbReference type="OrthoDB" id="6493944at2759"/>
<dbReference type="EMBL" id="ML975168">
    <property type="protein sequence ID" value="KAF1810152.1"/>
    <property type="molecule type" value="Genomic_DNA"/>
</dbReference>
<evidence type="ECO:0000256" key="6">
    <source>
        <dbReference type="SAM" id="MobiDB-lite"/>
    </source>
</evidence>
<organism evidence="9">
    <name type="scientific">Eremomyces bilateralis CBS 781.70</name>
    <dbReference type="NCBI Taxonomy" id="1392243"/>
    <lineage>
        <taxon>Eukaryota</taxon>
        <taxon>Fungi</taxon>
        <taxon>Dikarya</taxon>
        <taxon>Ascomycota</taxon>
        <taxon>Pezizomycotina</taxon>
        <taxon>Dothideomycetes</taxon>
        <taxon>Dothideomycetes incertae sedis</taxon>
        <taxon>Eremomycetales</taxon>
        <taxon>Eremomycetaceae</taxon>
        <taxon>Eremomyces</taxon>
    </lineage>
</organism>
<evidence type="ECO:0000313" key="11">
    <source>
        <dbReference type="RefSeq" id="XP_033531783.1"/>
    </source>
</evidence>
<dbReference type="CDD" id="cd14480">
    <property type="entry name" value="SPX_VTC2_like"/>
    <property type="match status" value="1"/>
</dbReference>
<dbReference type="PANTHER" id="PTHR46140:SF2">
    <property type="entry name" value="VACUOLAR TRANSPORTER CHAPERONE 3 COMPLEX SUBUNIT 3-RELATED"/>
    <property type="match status" value="1"/>
</dbReference>
<dbReference type="InterPro" id="IPR051572">
    <property type="entry name" value="VTC_Complex_Subunit"/>
</dbReference>
<reference evidence="11" key="3">
    <citation type="submission" date="2025-04" db="UniProtKB">
        <authorList>
            <consortium name="RefSeq"/>
        </authorList>
    </citation>
    <scope>IDENTIFICATION</scope>
    <source>
        <strain evidence="11">CBS 781.70</strain>
    </source>
</reference>
<dbReference type="GO" id="GO:0000329">
    <property type="term" value="C:fungal-type vacuole membrane"/>
    <property type="evidence" value="ECO:0007669"/>
    <property type="project" value="TreeGrafter"/>
</dbReference>
<feature type="transmembrane region" description="Helical" evidence="7">
    <location>
        <begin position="680"/>
        <end position="698"/>
    </location>
</feature>
<evidence type="ECO:0000256" key="2">
    <source>
        <dbReference type="ARBA" id="ARBA00022554"/>
    </source>
</evidence>
<accession>A0A6G1FWS4</accession>
<feature type="transmembrane region" description="Helical" evidence="7">
    <location>
        <begin position="710"/>
        <end position="728"/>
    </location>
</feature>
<feature type="transmembrane region" description="Helical" evidence="7">
    <location>
        <begin position="748"/>
        <end position="768"/>
    </location>
</feature>
<comment type="subcellular location">
    <subcellularLocation>
        <location evidence="1">Vacuole membrane</location>
        <topology evidence="1">Multi-pass membrane protein</topology>
    </subcellularLocation>
</comment>
<proteinExistence type="predicted"/>
<dbReference type="InterPro" id="IPR003807">
    <property type="entry name" value="DUF202"/>
</dbReference>
<dbReference type="AlphaFoldDB" id="A0A6G1FWS4"/>
<reference evidence="9 11" key="1">
    <citation type="submission" date="2020-01" db="EMBL/GenBank/DDBJ databases">
        <authorList>
            <consortium name="DOE Joint Genome Institute"/>
            <person name="Haridas S."/>
            <person name="Albert R."/>
            <person name="Binder M."/>
            <person name="Bloem J."/>
            <person name="Labutti K."/>
            <person name="Salamov A."/>
            <person name="Andreopoulos B."/>
            <person name="Baker S.E."/>
            <person name="Barry K."/>
            <person name="Bills G."/>
            <person name="Bluhm B.H."/>
            <person name="Cannon C."/>
            <person name="Castanera R."/>
            <person name="Culley D.E."/>
            <person name="Daum C."/>
            <person name="Ezra D."/>
            <person name="Gonzalez J.B."/>
            <person name="Henrissat B."/>
            <person name="Kuo A."/>
            <person name="Liang C."/>
            <person name="Lipzen A."/>
            <person name="Lutzoni F."/>
            <person name="Magnuson J."/>
            <person name="Mondo S."/>
            <person name="Nolan M."/>
            <person name="Ohm R."/>
            <person name="Pangilinan J."/>
            <person name="Park H.-J."/>
            <person name="Ramirez L."/>
            <person name="Alfaro M."/>
            <person name="Sun H."/>
            <person name="Tritt A."/>
            <person name="Yoshinaga Y."/>
            <person name="Zwiers L.-H."/>
            <person name="Turgeon B.G."/>
            <person name="Goodwin S.B."/>
            <person name="Spatafora J.W."/>
            <person name="Crous P.W."/>
            <person name="Grigoriev I.V."/>
        </authorList>
    </citation>
    <scope>NUCLEOTIDE SEQUENCE</scope>
    <source>
        <strain evidence="9 11">CBS 781.70</strain>
    </source>
</reference>
<evidence type="ECO:0000256" key="7">
    <source>
        <dbReference type="SAM" id="Phobius"/>
    </source>
</evidence>
<evidence type="ECO:0000256" key="5">
    <source>
        <dbReference type="ARBA" id="ARBA00023136"/>
    </source>
</evidence>
<dbReference type="PROSITE" id="PS51382">
    <property type="entry name" value="SPX"/>
    <property type="match status" value="1"/>
</dbReference>
<dbReference type="GeneID" id="54420587"/>
<dbReference type="GO" id="GO:0033254">
    <property type="term" value="C:vacuolar transporter chaperone complex"/>
    <property type="evidence" value="ECO:0007669"/>
    <property type="project" value="TreeGrafter"/>
</dbReference>
<feature type="compositionally biased region" description="Polar residues" evidence="6">
    <location>
        <begin position="550"/>
        <end position="585"/>
    </location>
</feature>
<evidence type="ECO:0000313" key="10">
    <source>
        <dbReference type="Proteomes" id="UP000504638"/>
    </source>
</evidence>
<dbReference type="InterPro" id="IPR042267">
    <property type="entry name" value="VTC_sf"/>
</dbReference>